<feature type="non-terminal residue" evidence="5">
    <location>
        <position position="1"/>
    </location>
</feature>
<evidence type="ECO:0000256" key="3">
    <source>
        <dbReference type="ARBA" id="ARBA00023170"/>
    </source>
</evidence>
<accession>A0ABV0NI15</accession>
<evidence type="ECO:0000259" key="4">
    <source>
        <dbReference type="PROSITE" id="PS50011"/>
    </source>
</evidence>
<name>A0ABV0NI15_9TELE</name>
<reference evidence="5 6" key="1">
    <citation type="submission" date="2021-06" db="EMBL/GenBank/DDBJ databases">
        <authorList>
            <person name="Palmer J.M."/>
        </authorList>
    </citation>
    <scope>NUCLEOTIDE SEQUENCE [LARGE SCALE GENOMIC DNA]</scope>
    <source>
        <strain evidence="5 6">GA_2019</strain>
        <tissue evidence="5">Muscle</tissue>
    </source>
</reference>
<dbReference type="Proteomes" id="UP001476798">
    <property type="component" value="Unassembled WGS sequence"/>
</dbReference>
<organism evidence="5 6">
    <name type="scientific">Goodea atripinnis</name>
    <dbReference type="NCBI Taxonomy" id="208336"/>
    <lineage>
        <taxon>Eukaryota</taxon>
        <taxon>Metazoa</taxon>
        <taxon>Chordata</taxon>
        <taxon>Craniata</taxon>
        <taxon>Vertebrata</taxon>
        <taxon>Euteleostomi</taxon>
        <taxon>Actinopterygii</taxon>
        <taxon>Neopterygii</taxon>
        <taxon>Teleostei</taxon>
        <taxon>Neoteleostei</taxon>
        <taxon>Acanthomorphata</taxon>
        <taxon>Ovalentaria</taxon>
        <taxon>Atherinomorphae</taxon>
        <taxon>Cyprinodontiformes</taxon>
        <taxon>Goodeidae</taxon>
        <taxon>Goodea</taxon>
    </lineage>
</organism>
<dbReference type="SMART" id="SM00219">
    <property type="entry name" value="TyrKc"/>
    <property type="match status" value="1"/>
</dbReference>
<keyword evidence="3" id="KW-0675">Receptor</keyword>
<dbReference type="PROSITE" id="PS50011">
    <property type="entry name" value="PROTEIN_KINASE_DOM"/>
    <property type="match status" value="1"/>
</dbReference>
<dbReference type="SUPFAM" id="SSF56112">
    <property type="entry name" value="Protein kinase-like (PK-like)"/>
    <property type="match status" value="1"/>
</dbReference>
<dbReference type="InterPro" id="IPR020635">
    <property type="entry name" value="Tyr_kinase_cat_dom"/>
</dbReference>
<dbReference type="EMBL" id="JAHRIO010040282">
    <property type="protein sequence ID" value="MEQ2171022.1"/>
    <property type="molecule type" value="Genomic_DNA"/>
</dbReference>
<dbReference type="PROSITE" id="PS00109">
    <property type="entry name" value="PROTEIN_KINASE_TYR"/>
    <property type="match status" value="1"/>
</dbReference>
<protein>
    <submittedName>
        <fullName evidence="5">Serine/threonine protein phosphatase</fullName>
    </submittedName>
</protein>
<dbReference type="Pfam" id="PF07714">
    <property type="entry name" value="PK_Tyr_Ser-Thr"/>
    <property type="match status" value="2"/>
</dbReference>
<dbReference type="PANTHER" id="PTHR24416">
    <property type="entry name" value="TYROSINE-PROTEIN KINASE RECEPTOR"/>
    <property type="match status" value="1"/>
</dbReference>
<dbReference type="InterPro" id="IPR000719">
    <property type="entry name" value="Prot_kinase_dom"/>
</dbReference>
<keyword evidence="2" id="KW-0067">ATP-binding</keyword>
<dbReference type="InterPro" id="IPR050122">
    <property type="entry name" value="RTK"/>
</dbReference>
<feature type="domain" description="Protein kinase" evidence="4">
    <location>
        <begin position="1"/>
        <end position="135"/>
    </location>
</feature>
<dbReference type="InterPro" id="IPR001245">
    <property type="entry name" value="Ser-Thr/Tyr_kinase_cat_dom"/>
</dbReference>
<gene>
    <name evidence="5" type="primary">PTK2_2</name>
    <name evidence="5" type="ORF">GOODEAATRI_006352</name>
</gene>
<evidence type="ECO:0000313" key="5">
    <source>
        <dbReference type="EMBL" id="MEQ2171022.1"/>
    </source>
</evidence>
<keyword evidence="6" id="KW-1185">Reference proteome</keyword>
<evidence type="ECO:0000256" key="2">
    <source>
        <dbReference type="ARBA" id="ARBA00022840"/>
    </source>
</evidence>
<evidence type="ECO:0000256" key="1">
    <source>
        <dbReference type="ARBA" id="ARBA00022741"/>
    </source>
</evidence>
<dbReference type="InterPro" id="IPR011009">
    <property type="entry name" value="Kinase-like_dom_sf"/>
</dbReference>
<dbReference type="InterPro" id="IPR008266">
    <property type="entry name" value="Tyr_kinase_AS"/>
</dbReference>
<keyword evidence="1" id="KW-0547">Nucleotide-binding</keyword>
<sequence>VKKYSLDLVTLILFAYQLSTALAYLESKRFVHRDIAARNVLVSSVDCVMLGDFGLSRYMEDSSYYKGVCMWEILMYGIKPFQGVKNNDVIGRIENGERLAMPPHCPPTLYSLMTKCWSYDPSKRPRFTELKTQLR</sequence>
<dbReference type="PANTHER" id="PTHR24416:SF611">
    <property type="entry name" value="TYROSINE-PROTEIN KINASE TRANSMEMBRANE RECEPTOR ROR"/>
    <property type="match status" value="1"/>
</dbReference>
<evidence type="ECO:0000313" key="6">
    <source>
        <dbReference type="Proteomes" id="UP001476798"/>
    </source>
</evidence>
<comment type="caution">
    <text evidence="5">The sequence shown here is derived from an EMBL/GenBank/DDBJ whole genome shotgun (WGS) entry which is preliminary data.</text>
</comment>
<proteinExistence type="predicted"/>
<dbReference type="Gene3D" id="1.10.510.10">
    <property type="entry name" value="Transferase(Phosphotransferase) domain 1"/>
    <property type="match status" value="2"/>
</dbReference>